<name>A0A1A9URE0_GLOAU</name>
<reference evidence="1" key="1">
    <citation type="submission" date="2020-05" db="UniProtKB">
        <authorList>
            <consortium name="EnsemblMetazoa"/>
        </authorList>
    </citation>
    <scope>IDENTIFICATION</scope>
    <source>
        <strain evidence="1">TTRI</strain>
    </source>
</reference>
<protein>
    <submittedName>
        <fullName evidence="1">Uncharacterized protein</fullName>
    </submittedName>
</protein>
<dbReference type="EnsemblMetazoa" id="GAUT012932-RA">
    <property type="protein sequence ID" value="GAUT012932-PA"/>
    <property type="gene ID" value="GAUT012932"/>
</dbReference>
<sequence>MRNIIREEVLDLTLANTNLSSYISGWHASGKISLSNHQHIKFNVAAIAESSHAYRDSKNTKWLSFYFIISTNYYNCLASLPTIFSSELLIHSSHKLKPEKSTFDNPGAHCPGLKYN</sequence>
<proteinExistence type="predicted"/>
<dbReference type="VEuPathDB" id="VectorBase:GAUT012932"/>
<evidence type="ECO:0000313" key="2">
    <source>
        <dbReference type="Proteomes" id="UP000078200"/>
    </source>
</evidence>
<accession>A0A1A9URE0</accession>
<keyword evidence="2" id="KW-1185">Reference proteome</keyword>
<dbReference type="AlphaFoldDB" id="A0A1A9URE0"/>
<organism evidence="1 2">
    <name type="scientific">Glossina austeni</name>
    <name type="common">Savannah tsetse fly</name>
    <dbReference type="NCBI Taxonomy" id="7395"/>
    <lineage>
        <taxon>Eukaryota</taxon>
        <taxon>Metazoa</taxon>
        <taxon>Ecdysozoa</taxon>
        <taxon>Arthropoda</taxon>
        <taxon>Hexapoda</taxon>
        <taxon>Insecta</taxon>
        <taxon>Pterygota</taxon>
        <taxon>Neoptera</taxon>
        <taxon>Endopterygota</taxon>
        <taxon>Diptera</taxon>
        <taxon>Brachycera</taxon>
        <taxon>Muscomorpha</taxon>
        <taxon>Hippoboscoidea</taxon>
        <taxon>Glossinidae</taxon>
        <taxon>Glossina</taxon>
    </lineage>
</organism>
<dbReference type="Proteomes" id="UP000078200">
    <property type="component" value="Unassembled WGS sequence"/>
</dbReference>
<evidence type="ECO:0000313" key="1">
    <source>
        <dbReference type="EnsemblMetazoa" id="GAUT012932-PA"/>
    </source>
</evidence>